<comment type="caution">
    <text evidence="3">The sequence shown here is derived from an EMBL/GenBank/DDBJ whole genome shotgun (WGS) entry which is preliminary data.</text>
</comment>
<dbReference type="SUPFAM" id="SSF53098">
    <property type="entry name" value="Ribonuclease H-like"/>
    <property type="match status" value="1"/>
</dbReference>
<reference evidence="3" key="1">
    <citation type="submission" date="2022-03" db="EMBL/GenBank/DDBJ databases">
        <authorList>
            <person name="Sayadi A."/>
        </authorList>
    </citation>
    <scope>NUCLEOTIDE SEQUENCE</scope>
</reference>
<dbReference type="Pfam" id="PF05699">
    <property type="entry name" value="Dimer_Tnp_hAT"/>
    <property type="match status" value="1"/>
</dbReference>
<dbReference type="PANTHER" id="PTHR37162:SF1">
    <property type="entry name" value="BED-TYPE DOMAIN-CONTAINING PROTEIN"/>
    <property type="match status" value="1"/>
</dbReference>
<organism evidence="3 4">
    <name type="scientific">Acanthoscelides obtectus</name>
    <name type="common">Bean weevil</name>
    <name type="synonym">Bruchus obtectus</name>
    <dbReference type="NCBI Taxonomy" id="200917"/>
    <lineage>
        <taxon>Eukaryota</taxon>
        <taxon>Metazoa</taxon>
        <taxon>Ecdysozoa</taxon>
        <taxon>Arthropoda</taxon>
        <taxon>Hexapoda</taxon>
        <taxon>Insecta</taxon>
        <taxon>Pterygota</taxon>
        <taxon>Neoptera</taxon>
        <taxon>Endopterygota</taxon>
        <taxon>Coleoptera</taxon>
        <taxon>Polyphaga</taxon>
        <taxon>Cucujiformia</taxon>
        <taxon>Chrysomeloidea</taxon>
        <taxon>Chrysomelidae</taxon>
        <taxon>Bruchinae</taxon>
        <taxon>Bruchini</taxon>
        <taxon>Acanthoscelides</taxon>
    </lineage>
</organism>
<dbReference type="InterPro" id="IPR008906">
    <property type="entry name" value="HATC_C_dom"/>
</dbReference>
<dbReference type="EMBL" id="CAKOFQ010006705">
    <property type="protein sequence ID" value="CAH1963025.1"/>
    <property type="molecule type" value="Genomic_DNA"/>
</dbReference>
<dbReference type="AlphaFoldDB" id="A0A9P0JX69"/>
<dbReference type="GO" id="GO:0046983">
    <property type="term" value="F:protein dimerization activity"/>
    <property type="evidence" value="ECO:0007669"/>
    <property type="project" value="InterPro"/>
</dbReference>
<sequence length="678" mass="77291">MRREHESESDDSGSEIPSGSKKIKYSQKFNKTWLNDPDFKGWLEQGEENSAYCKACKKNISVKTTGKEALVRHIASERHRTSLKSVKGQQTLASFKKFSNLEKTTKKSEMHIAAFVSEHNLSYNIMNHFVQLLPKICPDSEVARNIKCKPTKCSAIVNKVIGKRQLDNLCAILKSTKFSLIVDESTDRGCTKHLCLISRYRQVGKVAESFLALIPLQGATADDLHEKIVRFFDNNGIPWRNNLIGFASDGASVMVGRLNSLTTKLQAQIQNLFTLKCICHSFSLCASNACSKLPRRAEDLVRNVYNFFSNSPKRIDTLKEFQTFTETPIHKILQPSQTRWLSLESAVNRILEQYNALVLFFTDAAISEGVLAAQNILNDLKDPLTKAFLLFLQFVLPLFNNLNREMQAEKPKIHSLYSSISSSYKVLLEYFIKRDIIESQPLKAINYRDPGNVLPLEELYSGAKIPLLMLDRDSNLTLRKRCLEFFVESAHQICKRFDFNNEVLINMKLIDPATIINEKPPSVIPLAKHLPNLVNENQIQPIDNEWRLLRSNEILKDFPSNINAEEFWAKISKIQYGDDSFMFPLLSTFAFNMLSLPHSSANVERTFSQVNLMKTTHRNRLSSVSIVGNLHTKNYLKTSNQTCFSVDFGEDILKYHNSKIYKKQSEEGLTDDDSESDN</sequence>
<proteinExistence type="predicted"/>
<evidence type="ECO:0000313" key="3">
    <source>
        <dbReference type="EMBL" id="CAH1963025.1"/>
    </source>
</evidence>
<gene>
    <name evidence="3" type="ORF">ACAOBT_LOCUS4967</name>
</gene>
<protein>
    <recommendedName>
        <fullName evidence="2">HAT C-terminal dimerisation domain-containing protein</fullName>
    </recommendedName>
</protein>
<name>A0A9P0JX69_ACAOB</name>
<feature type="region of interest" description="Disordered" evidence="1">
    <location>
        <begin position="1"/>
        <end position="23"/>
    </location>
</feature>
<accession>A0A9P0JX69</accession>
<dbReference type="OrthoDB" id="6783358at2759"/>
<dbReference type="Proteomes" id="UP001152888">
    <property type="component" value="Unassembled WGS sequence"/>
</dbReference>
<keyword evidence="4" id="KW-1185">Reference proteome</keyword>
<dbReference type="PANTHER" id="PTHR37162">
    <property type="entry name" value="HAT FAMILY DIMERISATION DOMAINCONTAINING PROTEIN-RELATED"/>
    <property type="match status" value="1"/>
</dbReference>
<feature type="domain" description="HAT C-terminal dimerisation" evidence="2">
    <location>
        <begin position="553"/>
        <end position="623"/>
    </location>
</feature>
<evidence type="ECO:0000256" key="1">
    <source>
        <dbReference type="SAM" id="MobiDB-lite"/>
    </source>
</evidence>
<evidence type="ECO:0000259" key="2">
    <source>
        <dbReference type="Pfam" id="PF05699"/>
    </source>
</evidence>
<evidence type="ECO:0000313" key="4">
    <source>
        <dbReference type="Proteomes" id="UP001152888"/>
    </source>
</evidence>
<dbReference type="InterPro" id="IPR012337">
    <property type="entry name" value="RNaseH-like_sf"/>
</dbReference>